<comment type="caution">
    <text evidence="5">The sequence shown here is derived from an EMBL/GenBank/DDBJ whole genome shotgun (WGS) entry which is preliminary data.</text>
</comment>
<dbReference type="GO" id="GO:0016620">
    <property type="term" value="F:oxidoreductase activity, acting on the aldehyde or oxo group of donors, NAD or NADP as acceptor"/>
    <property type="evidence" value="ECO:0007669"/>
    <property type="project" value="InterPro"/>
</dbReference>
<name>A0A6A0B0U4_9ACTN</name>
<dbReference type="EMBL" id="BLLG01000015">
    <property type="protein sequence ID" value="GFH38231.1"/>
    <property type="molecule type" value="Genomic_DNA"/>
</dbReference>
<evidence type="ECO:0000256" key="3">
    <source>
        <dbReference type="SAM" id="MobiDB-lite"/>
    </source>
</evidence>
<dbReference type="PANTHER" id="PTHR11699">
    <property type="entry name" value="ALDEHYDE DEHYDROGENASE-RELATED"/>
    <property type="match status" value="1"/>
</dbReference>
<dbReference type="InterPro" id="IPR015590">
    <property type="entry name" value="Aldehyde_DH_dom"/>
</dbReference>
<reference evidence="5 6" key="1">
    <citation type="submission" date="2020-02" db="EMBL/GenBank/DDBJ databases">
        <title>Whole Genome Shotgun Sequence of Streptomyces sp. strain CWH03.</title>
        <authorList>
            <person name="Dohra H."/>
            <person name="Kodani S."/>
            <person name="Yamamura H."/>
        </authorList>
    </citation>
    <scope>NUCLEOTIDE SEQUENCE [LARGE SCALE GENOMIC DNA]</scope>
    <source>
        <strain evidence="5 6">CWH03</strain>
    </source>
</reference>
<dbReference type="Gene3D" id="3.40.605.10">
    <property type="entry name" value="Aldehyde Dehydrogenase, Chain A, domain 1"/>
    <property type="match status" value="1"/>
</dbReference>
<dbReference type="SUPFAM" id="SSF53720">
    <property type="entry name" value="ALDH-like"/>
    <property type="match status" value="1"/>
</dbReference>
<evidence type="ECO:0000256" key="2">
    <source>
        <dbReference type="ARBA" id="ARBA00023002"/>
    </source>
</evidence>
<evidence type="ECO:0000313" key="6">
    <source>
        <dbReference type="Proteomes" id="UP000484988"/>
    </source>
</evidence>
<dbReference type="InterPro" id="IPR016163">
    <property type="entry name" value="Ald_DH_C"/>
</dbReference>
<sequence length="518" mass="54778">MAEQFPRYVDGGPAPARDGATYRTFEPAARRHLADVPRCGPADVETAVAAARRAFDQGPWPRMAPGERAGVLRRVAERITEESGRLAELEARDNGTTLRKALGADVPGARAAFAWSAWWAERLPARLSRPGTAEDRSAHYLRWHPRGVVAAIVPWNLPLLLAAWRIAPAIAAGNTCVVKPASFTSLTALELVRVMHECGLPPGVVNVVTGPGGTAGDSLVRAPGVDLVAFTGSDAVGESVRSGAAAAGVSTRLDLGGKSPNVVLGDADLDRAADGVAWSIFLHNGQVCMAGSRAVVHTAVYDEFLDRVRERAGALRLGNPLDPDTDLGPLVSRNQARTARHFTERGLAQGARLVCGGRMPEPGELPGGLDPGAYFLPTVLADVSPGDTVAQEEIFGPVLSVLRVTDDADAVRVANASRYGLSAGVWSADAEHARTVAEALHAERVWVNDYRLVDLDHPPQVSGPAGTAWDRVTNELDAYRRRQVVVDGTDGPPGLTPTPYHLLGSGRPPAGARPRSTP</sequence>
<keyword evidence="6" id="KW-1185">Reference proteome</keyword>
<dbReference type="Pfam" id="PF00171">
    <property type="entry name" value="Aldedh"/>
    <property type="match status" value="1"/>
</dbReference>
<organism evidence="5 6">
    <name type="scientific">Streptomyces pacificus</name>
    <dbReference type="NCBI Taxonomy" id="2705029"/>
    <lineage>
        <taxon>Bacteria</taxon>
        <taxon>Bacillati</taxon>
        <taxon>Actinomycetota</taxon>
        <taxon>Actinomycetes</taxon>
        <taxon>Kitasatosporales</taxon>
        <taxon>Streptomycetaceae</taxon>
        <taxon>Streptomyces</taxon>
    </lineage>
</organism>
<feature type="region of interest" description="Disordered" evidence="3">
    <location>
        <begin position="486"/>
        <end position="518"/>
    </location>
</feature>
<feature type="compositionally biased region" description="Low complexity" evidence="3">
    <location>
        <begin position="487"/>
        <end position="499"/>
    </location>
</feature>
<dbReference type="FunFam" id="3.40.309.10:FF:000012">
    <property type="entry name" value="Betaine aldehyde dehydrogenase"/>
    <property type="match status" value="1"/>
</dbReference>
<proteinExistence type="inferred from homology"/>
<dbReference type="InterPro" id="IPR016162">
    <property type="entry name" value="Ald_DH_N"/>
</dbReference>
<protein>
    <submittedName>
        <fullName evidence="5">Aldehyde dehydrogenase</fullName>
    </submittedName>
</protein>
<accession>A0A6A0B0U4</accession>
<dbReference type="FunFam" id="3.40.605.10:FF:000007">
    <property type="entry name" value="NAD/NADP-dependent betaine aldehyde dehydrogenase"/>
    <property type="match status" value="1"/>
</dbReference>
<evidence type="ECO:0000256" key="1">
    <source>
        <dbReference type="ARBA" id="ARBA00009986"/>
    </source>
</evidence>
<evidence type="ECO:0000259" key="4">
    <source>
        <dbReference type="Pfam" id="PF00171"/>
    </source>
</evidence>
<dbReference type="PROSITE" id="PS00070">
    <property type="entry name" value="ALDEHYDE_DEHYDR_CYS"/>
    <property type="match status" value="1"/>
</dbReference>
<dbReference type="RefSeq" id="WP_173265923.1">
    <property type="nucleotide sequence ID" value="NZ_BLLG01000015.1"/>
</dbReference>
<dbReference type="Proteomes" id="UP000484988">
    <property type="component" value="Unassembled WGS sequence"/>
</dbReference>
<comment type="similarity">
    <text evidence="1">Belongs to the aldehyde dehydrogenase family.</text>
</comment>
<dbReference type="Gene3D" id="3.40.309.10">
    <property type="entry name" value="Aldehyde Dehydrogenase, Chain A, domain 2"/>
    <property type="match status" value="1"/>
</dbReference>
<dbReference type="AlphaFoldDB" id="A0A6A0B0U4"/>
<gene>
    <name evidence="5" type="ORF">SCWH03_44730</name>
</gene>
<feature type="domain" description="Aldehyde dehydrogenase" evidence="4">
    <location>
        <begin position="20"/>
        <end position="457"/>
    </location>
</feature>
<dbReference type="InterPro" id="IPR016161">
    <property type="entry name" value="Ald_DH/histidinol_DH"/>
</dbReference>
<evidence type="ECO:0000313" key="5">
    <source>
        <dbReference type="EMBL" id="GFH38231.1"/>
    </source>
</evidence>
<keyword evidence="2" id="KW-0560">Oxidoreductase</keyword>
<dbReference type="InterPro" id="IPR016160">
    <property type="entry name" value="Ald_DH_CS_CYS"/>
</dbReference>